<dbReference type="Pfam" id="PF13460">
    <property type="entry name" value="NAD_binding_10"/>
    <property type="match status" value="1"/>
</dbReference>
<dbReference type="Gene3D" id="3.90.25.10">
    <property type="entry name" value="UDP-galactose 4-epimerase, domain 1"/>
    <property type="match status" value="1"/>
</dbReference>
<sequence>MTILVTGARGTIARAVITALSAAGHPVRIASREPSAVPDAVVYDPSDPGPALRDISQVFLYADPSSAPAFVAAAEAAGVKQVVLLSSLASHADNPGDPHAETERIIGSGAYATTFLQPGTFMSNARFWSYQVRATGQIRLPYLDAEEAPIHEQDIADAALRVLLDGPGNGHDGRAYALTGPESMTRRRQIQLITDVTGNPIHAIDLTPDQARIELAATMRNPAQLEHLMSYWASRVGVPHPIEPTVELLTTHPARPFTTWLKDNPTAFA</sequence>
<dbReference type="InterPro" id="IPR016040">
    <property type="entry name" value="NAD(P)-bd_dom"/>
</dbReference>
<reference evidence="2 3" key="1">
    <citation type="journal article" date="2015" name="Stand. Genomic Sci.">
        <title>Genomic Encyclopedia of Bacterial and Archaeal Type Strains, Phase III: the genomes of soil and plant-associated and newly described type strains.</title>
        <authorList>
            <person name="Whitman W.B."/>
            <person name="Woyke T."/>
            <person name="Klenk H.P."/>
            <person name="Zhou Y."/>
            <person name="Lilburn T.G."/>
            <person name="Beck B.J."/>
            <person name="De Vos P."/>
            <person name="Vandamme P."/>
            <person name="Eisen J.A."/>
            <person name="Garrity G."/>
            <person name="Hugenholtz P."/>
            <person name="Kyrpides N.C."/>
        </authorList>
    </citation>
    <scope>NUCLEOTIDE SEQUENCE [LARGE SCALE GENOMIC DNA]</scope>
    <source>
        <strain evidence="2 3">VKM Ac-2572</strain>
    </source>
</reference>
<comment type="caution">
    <text evidence="2">The sequence shown here is derived from an EMBL/GenBank/DDBJ whole genome shotgun (WGS) entry which is preliminary data.</text>
</comment>
<dbReference type="SUPFAM" id="SSF51735">
    <property type="entry name" value="NAD(P)-binding Rossmann-fold domains"/>
    <property type="match status" value="1"/>
</dbReference>
<dbReference type="AlphaFoldDB" id="A0A4R2HGC4"/>
<feature type="domain" description="NAD(P)-binding" evidence="1">
    <location>
        <begin position="7"/>
        <end position="163"/>
    </location>
</feature>
<evidence type="ECO:0000259" key="1">
    <source>
        <dbReference type="Pfam" id="PF13460"/>
    </source>
</evidence>
<dbReference type="PANTHER" id="PTHR43162">
    <property type="match status" value="1"/>
</dbReference>
<dbReference type="Gene3D" id="3.40.50.720">
    <property type="entry name" value="NAD(P)-binding Rossmann-like Domain"/>
    <property type="match status" value="1"/>
</dbReference>
<dbReference type="Proteomes" id="UP000294508">
    <property type="component" value="Unassembled WGS sequence"/>
</dbReference>
<dbReference type="OrthoDB" id="116343at2"/>
<evidence type="ECO:0000313" key="3">
    <source>
        <dbReference type="Proteomes" id="UP000294508"/>
    </source>
</evidence>
<dbReference type="PANTHER" id="PTHR43162:SF1">
    <property type="entry name" value="PRESTALK A DIFFERENTIATION PROTEIN A"/>
    <property type="match status" value="1"/>
</dbReference>
<protein>
    <submittedName>
        <fullName evidence="2">Uncharacterized protein YbjT (DUF2867 family)</fullName>
    </submittedName>
</protein>
<keyword evidence="3" id="KW-1185">Reference proteome</keyword>
<organism evidence="2 3">
    <name type="scientific">Kribbella steppae</name>
    <dbReference type="NCBI Taxonomy" id="2512223"/>
    <lineage>
        <taxon>Bacteria</taxon>
        <taxon>Bacillati</taxon>
        <taxon>Actinomycetota</taxon>
        <taxon>Actinomycetes</taxon>
        <taxon>Propionibacteriales</taxon>
        <taxon>Kribbellaceae</taxon>
        <taxon>Kribbella</taxon>
    </lineage>
</organism>
<dbReference type="EMBL" id="SLWN01000007">
    <property type="protein sequence ID" value="TCO26556.1"/>
    <property type="molecule type" value="Genomic_DNA"/>
</dbReference>
<accession>A0A4R2HGC4</accession>
<evidence type="ECO:0000313" key="2">
    <source>
        <dbReference type="EMBL" id="TCO26556.1"/>
    </source>
</evidence>
<proteinExistence type="predicted"/>
<gene>
    <name evidence="2" type="ORF">EV652_107449</name>
</gene>
<name>A0A4R2HGC4_9ACTN</name>
<dbReference type="InterPro" id="IPR051604">
    <property type="entry name" value="Ergot_Alk_Oxidoreductase"/>
</dbReference>
<dbReference type="InterPro" id="IPR036291">
    <property type="entry name" value="NAD(P)-bd_dom_sf"/>
</dbReference>
<dbReference type="RefSeq" id="WP_132211170.1">
    <property type="nucleotide sequence ID" value="NZ_SLWN01000007.1"/>
</dbReference>